<accession>A0A345HL83</accession>
<dbReference type="EMBL" id="CP031194">
    <property type="protein sequence ID" value="AXG77457.1"/>
    <property type="molecule type" value="Genomic_DNA"/>
</dbReference>
<evidence type="ECO:0000313" key="2">
    <source>
        <dbReference type="EMBL" id="AXG77457.1"/>
    </source>
</evidence>
<keyword evidence="3" id="KW-1185">Reference proteome</keyword>
<proteinExistence type="predicted"/>
<protein>
    <submittedName>
        <fullName evidence="2">Uncharacterized protein</fullName>
    </submittedName>
</protein>
<feature type="region of interest" description="Disordered" evidence="1">
    <location>
        <begin position="52"/>
        <end position="118"/>
    </location>
</feature>
<feature type="compositionally biased region" description="Basic and acidic residues" evidence="1">
    <location>
        <begin position="95"/>
        <end position="108"/>
    </location>
</feature>
<name>A0A345HL83_9ACTN</name>
<evidence type="ECO:0000256" key="1">
    <source>
        <dbReference type="SAM" id="MobiDB-lite"/>
    </source>
</evidence>
<gene>
    <name evidence="2" type="ORF">DVK44_06840</name>
</gene>
<dbReference type="KEGG" id="spad:DVK44_06840"/>
<evidence type="ECO:0000313" key="3">
    <source>
        <dbReference type="Proteomes" id="UP000253868"/>
    </source>
</evidence>
<sequence length="118" mass="12799">MIYAACGISADCTRIQRHKSRSTSGDVTSCDPGPLPPVVTALPGVVRMRGGRGVVPLDTPDPVPPRRVQRWVTGRTGPPPQGRRHSGRRQAAARSADRARRTCMEDVTWRTTPAPFST</sequence>
<dbReference type="AlphaFoldDB" id="A0A345HL83"/>
<reference evidence="3" key="1">
    <citation type="submission" date="2018-07" db="EMBL/GenBank/DDBJ databases">
        <authorList>
            <person name="Zhao J."/>
        </authorList>
    </citation>
    <scope>NUCLEOTIDE SEQUENCE [LARGE SCALE GENOMIC DNA]</scope>
    <source>
        <strain evidence="3">GSSD-12</strain>
    </source>
</reference>
<feature type="compositionally biased region" description="Polar residues" evidence="1">
    <location>
        <begin position="109"/>
        <end position="118"/>
    </location>
</feature>
<dbReference type="Proteomes" id="UP000253868">
    <property type="component" value="Chromosome"/>
</dbReference>
<dbReference type="OrthoDB" id="10009563at2"/>
<organism evidence="2 3">
    <name type="scientific">Streptomyces paludis</name>
    <dbReference type="NCBI Taxonomy" id="2282738"/>
    <lineage>
        <taxon>Bacteria</taxon>
        <taxon>Bacillati</taxon>
        <taxon>Actinomycetota</taxon>
        <taxon>Actinomycetes</taxon>
        <taxon>Kitasatosporales</taxon>
        <taxon>Streptomycetaceae</taxon>
        <taxon>Streptomyces</taxon>
    </lineage>
</organism>